<dbReference type="InterPro" id="IPR013762">
    <property type="entry name" value="Integrase-like_cat_sf"/>
</dbReference>
<keyword evidence="1" id="KW-0233">DNA recombination</keyword>
<dbReference type="GO" id="GO:0006310">
    <property type="term" value="P:DNA recombination"/>
    <property type="evidence" value="ECO:0007669"/>
    <property type="project" value="UniProtKB-KW"/>
</dbReference>
<proteinExistence type="predicted"/>
<reference evidence="3 5" key="1">
    <citation type="submission" date="2023-07" db="EMBL/GenBank/DDBJ databases">
        <authorList>
            <person name="Peeters C."/>
        </authorList>
    </citation>
    <scope>NUCLEOTIDE SEQUENCE</scope>
    <source>
        <strain evidence="4 5">LMG 32965</strain>
        <strain evidence="3">R-77567</strain>
    </source>
</reference>
<dbReference type="Proteomes" id="UP001190491">
    <property type="component" value="Unassembled WGS sequence"/>
</dbReference>
<protein>
    <recommendedName>
        <fullName evidence="2">Tyr recombinase domain-containing protein</fullName>
    </recommendedName>
</protein>
<dbReference type="Proteomes" id="UP001189792">
    <property type="component" value="Unassembled WGS sequence"/>
</dbReference>
<sequence>MLLLGSKGPTVSKAAKAIGLLYDYYVLDQRCPTLDERGLHLLIRQFYEARRYGCESLGWRPVSLKTALDDLEYVGQFSTFCQDNYGHMEAHPSERVLVSAMSNREFNNWLAQGHGRKRFDLLYHTYGASQEGQGFVTRRVFRPEAGQSKRIRSAKYFPPEHVLDFISRAANTRDALCWLLIFYGGVRISELMHLYVRDISLDQRSGMARVVLAHPREGKIQWTTRRGTLRNGIRADFLDERYQRVPRQDFATYHPERAGWKGMKYDDEQRREGWIYWSDPRMGQLFWKLHKEYMRSVRLRVSDNHPYYFVSIKDDAFGEPLKLKNLRDQFYGNARRIGLSPSQDGVNPHGGRHFYGYFGATWLRLSKEKLQVLMHHASVLSTEVYYALDPKVVRDELALAHQRMLEAVPTFLNGLTLASADGDGSHA</sequence>
<dbReference type="EMBL" id="CAUDLI010000015">
    <property type="protein sequence ID" value="CAJ0904247.1"/>
    <property type="molecule type" value="Genomic_DNA"/>
</dbReference>
<accession>A0AAD2C2L1</accession>
<dbReference type="InterPro" id="IPR002104">
    <property type="entry name" value="Integrase_catalytic"/>
</dbReference>
<feature type="domain" description="Tyr recombinase" evidence="2">
    <location>
        <begin position="152"/>
        <end position="402"/>
    </location>
</feature>
<dbReference type="GO" id="GO:0015074">
    <property type="term" value="P:DNA integration"/>
    <property type="evidence" value="ECO:0007669"/>
    <property type="project" value="InterPro"/>
</dbReference>
<dbReference type="PROSITE" id="PS51898">
    <property type="entry name" value="TYR_RECOMBINASE"/>
    <property type="match status" value="1"/>
</dbReference>
<evidence type="ECO:0000313" key="6">
    <source>
        <dbReference type="Proteomes" id="UP001190491"/>
    </source>
</evidence>
<evidence type="ECO:0000313" key="4">
    <source>
        <dbReference type="EMBL" id="CAJ0904247.1"/>
    </source>
</evidence>
<dbReference type="Gene3D" id="1.10.443.10">
    <property type="entry name" value="Intergrase catalytic core"/>
    <property type="match status" value="1"/>
</dbReference>
<dbReference type="InterPro" id="IPR011010">
    <property type="entry name" value="DNA_brk_join_enz"/>
</dbReference>
<dbReference type="CDD" id="cd00397">
    <property type="entry name" value="DNA_BRE_C"/>
    <property type="match status" value="1"/>
</dbReference>
<comment type="caution">
    <text evidence="3">The sequence shown here is derived from an EMBL/GenBank/DDBJ whole genome shotgun (WGS) entry which is preliminary data.</text>
</comment>
<keyword evidence="5" id="KW-1185">Reference proteome</keyword>
<evidence type="ECO:0000256" key="1">
    <source>
        <dbReference type="ARBA" id="ARBA00023172"/>
    </source>
</evidence>
<dbReference type="EMBL" id="CAUDKO010000015">
    <property type="protein sequence ID" value="CAJ0894434.1"/>
    <property type="molecule type" value="Genomic_DNA"/>
</dbReference>
<dbReference type="AlphaFoldDB" id="A0AAD2C2L1"/>
<dbReference type="GO" id="GO:0003677">
    <property type="term" value="F:DNA binding"/>
    <property type="evidence" value="ECO:0007669"/>
    <property type="project" value="InterPro"/>
</dbReference>
<organism evidence="3 6">
    <name type="scientific">Ralstonia flatus</name>
    <dbReference type="NCBI Taxonomy" id="3058601"/>
    <lineage>
        <taxon>Bacteria</taxon>
        <taxon>Pseudomonadati</taxon>
        <taxon>Pseudomonadota</taxon>
        <taxon>Betaproteobacteria</taxon>
        <taxon>Burkholderiales</taxon>
        <taxon>Burkholderiaceae</taxon>
        <taxon>Ralstonia</taxon>
    </lineage>
</organism>
<evidence type="ECO:0000259" key="2">
    <source>
        <dbReference type="PROSITE" id="PS51898"/>
    </source>
</evidence>
<evidence type="ECO:0000313" key="5">
    <source>
        <dbReference type="Proteomes" id="UP001189792"/>
    </source>
</evidence>
<evidence type="ECO:0000313" key="3">
    <source>
        <dbReference type="EMBL" id="CAJ0894434.1"/>
    </source>
</evidence>
<gene>
    <name evidence="4" type="ORF">R77564_05061</name>
    <name evidence="3" type="ORF">R77567_04527</name>
</gene>
<dbReference type="SUPFAM" id="SSF56349">
    <property type="entry name" value="DNA breaking-rejoining enzymes"/>
    <property type="match status" value="1"/>
</dbReference>
<name>A0AAD2C2L1_9RALS</name>